<keyword evidence="1" id="KW-0732">Signal</keyword>
<sequence length="204" mass="23671">MKMKRNNAELHWIITIIIVVICSLQTREVTGKAIHSVMGPFRVLPGPIEHCPPEIDAKHPLQYYFSRTRSRYNPDIWFYYGNTTWTFPFDDALSMKATVASWGSIGGWKENAFVIKMDKICSNFRTNLPKFWQELTKDAFNDPYLKCPLPMGVAVYKNITGDFNTKAIPTFFYGKYRITVLCFRTDTRENKVCMRVYADAVPKI</sequence>
<dbReference type="GO" id="GO:0008233">
    <property type="term" value="F:peptidase activity"/>
    <property type="evidence" value="ECO:0007669"/>
    <property type="project" value="UniProtKB-KW"/>
</dbReference>
<dbReference type="EMBL" id="JAHWGI010000299">
    <property type="protein sequence ID" value="KAK3912702.1"/>
    <property type="molecule type" value="Genomic_DNA"/>
</dbReference>
<keyword evidence="2" id="KW-0378">Hydrolase</keyword>
<evidence type="ECO:0000256" key="1">
    <source>
        <dbReference type="SAM" id="SignalP"/>
    </source>
</evidence>
<accession>A0AAE1H0S6</accession>
<feature type="chain" id="PRO_5041905052" evidence="1">
    <location>
        <begin position="32"/>
        <end position="204"/>
    </location>
</feature>
<dbReference type="AlphaFoldDB" id="A0AAE1H0S6"/>
<comment type="caution">
    <text evidence="2">The sequence shown here is derived from an EMBL/GenBank/DDBJ whole genome shotgun (WGS) entry which is preliminary data.</text>
</comment>
<feature type="signal peptide" evidence="1">
    <location>
        <begin position="1"/>
        <end position="31"/>
    </location>
</feature>
<keyword evidence="2" id="KW-0067">ATP-binding</keyword>
<reference evidence="2" key="2">
    <citation type="journal article" date="2023" name="BMC Genomics">
        <title>Pest status, molecular evolution, and epigenetic factors derived from the genome assembly of Frankliniella fusca, a thysanopteran phytovirus vector.</title>
        <authorList>
            <person name="Catto M.A."/>
            <person name="Labadie P.E."/>
            <person name="Jacobson A.L."/>
            <person name="Kennedy G.G."/>
            <person name="Srinivasan R."/>
            <person name="Hunt B.G."/>
        </authorList>
    </citation>
    <scope>NUCLEOTIDE SEQUENCE</scope>
    <source>
        <strain evidence="2">PL_HMW_Pooled</strain>
    </source>
</reference>
<gene>
    <name evidence="2" type="ORF">KUF71_022290</name>
</gene>
<dbReference type="Proteomes" id="UP001219518">
    <property type="component" value="Unassembled WGS sequence"/>
</dbReference>
<keyword evidence="2" id="KW-0645">Protease</keyword>
<evidence type="ECO:0000313" key="2">
    <source>
        <dbReference type="EMBL" id="KAK3912702.1"/>
    </source>
</evidence>
<reference evidence="2" key="1">
    <citation type="submission" date="2021-07" db="EMBL/GenBank/DDBJ databases">
        <authorList>
            <person name="Catto M.A."/>
            <person name="Jacobson A."/>
            <person name="Kennedy G."/>
            <person name="Labadie P."/>
            <person name="Hunt B.G."/>
            <person name="Srinivasan R."/>
        </authorList>
    </citation>
    <scope>NUCLEOTIDE SEQUENCE</scope>
    <source>
        <strain evidence="2">PL_HMW_Pooled</strain>
        <tissue evidence="2">Head</tissue>
    </source>
</reference>
<dbReference type="GO" id="GO:0005524">
    <property type="term" value="F:ATP binding"/>
    <property type="evidence" value="ECO:0007669"/>
    <property type="project" value="UniProtKB-KW"/>
</dbReference>
<evidence type="ECO:0000313" key="3">
    <source>
        <dbReference type="Proteomes" id="UP001219518"/>
    </source>
</evidence>
<proteinExistence type="predicted"/>
<dbReference type="GO" id="GO:0006508">
    <property type="term" value="P:proteolysis"/>
    <property type="evidence" value="ECO:0007669"/>
    <property type="project" value="UniProtKB-KW"/>
</dbReference>
<keyword evidence="2" id="KW-0547">Nucleotide-binding</keyword>
<name>A0AAE1H0S6_9NEOP</name>
<organism evidence="2 3">
    <name type="scientific">Frankliniella fusca</name>
    <dbReference type="NCBI Taxonomy" id="407009"/>
    <lineage>
        <taxon>Eukaryota</taxon>
        <taxon>Metazoa</taxon>
        <taxon>Ecdysozoa</taxon>
        <taxon>Arthropoda</taxon>
        <taxon>Hexapoda</taxon>
        <taxon>Insecta</taxon>
        <taxon>Pterygota</taxon>
        <taxon>Neoptera</taxon>
        <taxon>Paraneoptera</taxon>
        <taxon>Thysanoptera</taxon>
        <taxon>Terebrantia</taxon>
        <taxon>Thripoidea</taxon>
        <taxon>Thripidae</taxon>
        <taxon>Frankliniella</taxon>
    </lineage>
</organism>
<protein>
    <submittedName>
        <fullName evidence="2">ATP-dependent Clp protease ATP-binding subunit ClpX</fullName>
    </submittedName>
</protein>
<keyword evidence="3" id="KW-1185">Reference proteome</keyword>